<accession>A0A381ZHE9</accession>
<dbReference type="SUPFAM" id="SSF53335">
    <property type="entry name" value="S-adenosyl-L-methionine-dependent methyltransferases"/>
    <property type="match status" value="1"/>
</dbReference>
<dbReference type="AlphaFoldDB" id="A0A381ZHE9"/>
<name>A0A381ZHE9_9ZZZZ</name>
<sequence>MYNHLLYIKNKNLEIFPEIYDISYDDEDGKVYILMEHIGDKNSKSDYAKYDWIPESDRGFLNVNLRVPLSILNKYNKIILRSGLIPDTSWFKIDHNFVGDKIIDFHRFRYVPERYYFKARGNSVDDLEDLYNTFIKRYKDMSLNPPKWYRAGMYEGFRFDNGYEFKGYSSDEEEYDSYRKLNFQYLTLANNSSVLDIGSNQGFFCFQSVIHGAKKVVGIEKTLEDYQTAVDINDKIFKFDEIEFINGDAKKYVIETEEKFDVVVMNSVFHQLYPNMENGGDDRGEFMGKLRDITKRCMIFETPVNHPQMKRSLDHIKSTLNVYFNHIKVAYVYNAYSSGYRAIFICLK</sequence>
<dbReference type="EMBL" id="UINC01021300">
    <property type="protein sequence ID" value="SVA88554.1"/>
    <property type="molecule type" value="Genomic_DNA"/>
</dbReference>
<dbReference type="InterPro" id="IPR029063">
    <property type="entry name" value="SAM-dependent_MTases_sf"/>
</dbReference>
<proteinExistence type="predicted"/>
<organism evidence="2">
    <name type="scientific">marine metagenome</name>
    <dbReference type="NCBI Taxonomy" id="408172"/>
    <lineage>
        <taxon>unclassified sequences</taxon>
        <taxon>metagenomes</taxon>
        <taxon>ecological metagenomes</taxon>
    </lineage>
</organism>
<dbReference type="Gene3D" id="3.40.50.150">
    <property type="entry name" value="Vaccinia Virus protein VP39"/>
    <property type="match status" value="1"/>
</dbReference>
<dbReference type="InterPro" id="IPR025714">
    <property type="entry name" value="Methyltranfer_dom"/>
</dbReference>
<dbReference type="Pfam" id="PF13847">
    <property type="entry name" value="Methyltransf_31"/>
    <property type="match status" value="1"/>
</dbReference>
<evidence type="ECO:0000313" key="2">
    <source>
        <dbReference type="EMBL" id="SVA88554.1"/>
    </source>
</evidence>
<gene>
    <name evidence="2" type="ORF">METZ01_LOCUS141408</name>
</gene>
<evidence type="ECO:0000259" key="1">
    <source>
        <dbReference type="Pfam" id="PF13847"/>
    </source>
</evidence>
<protein>
    <recommendedName>
        <fullName evidence="1">Methyltransferase domain-containing protein</fullName>
    </recommendedName>
</protein>
<reference evidence="2" key="1">
    <citation type="submission" date="2018-05" db="EMBL/GenBank/DDBJ databases">
        <authorList>
            <person name="Lanie J.A."/>
            <person name="Ng W.-L."/>
            <person name="Kazmierczak K.M."/>
            <person name="Andrzejewski T.M."/>
            <person name="Davidsen T.M."/>
            <person name="Wayne K.J."/>
            <person name="Tettelin H."/>
            <person name="Glass J.I."/>
            <person name="Rusch D."/>
            <person name="Podicherti R."/>
            <person name="Tsui H.-C.T."/>
            <person name="Winkler M.E."/>
        </authorList>
    </citation>
    <scope>NUCLEOTIDE SEQUENCE</scope>
</reference>
<feature type="domain" description="Methyltransferase" evidence="1">
    <location>
        <begin position="190"/>
        <end position="295"/>
    </location>
</feature>
<dbReference type="CDD" id="cd02440">
    <property type="entry name" value="AdoMet_MTases"/>
    <property type="match status" value="1"/>
</dbReference>